<accession>A0ABV3HKE3</accession>
<feature type="chain" id="PRO_5046161318" description="DUF3592 domain-containing protein" evidence="2">
    <location>
        <begin position="22"/>
        <end position="158"/>
    </location>
</feature>
<evidence type="ECO:0000256" key="2">
    <source>
        <dbReference type="SAM" id="SignalP"/>
    </source>
</evidence>
<sequence>MFTRVVLALAAAAAAVGWALTATVPAVVDIGLATGLTGAPGTLTVLECHDGGSSRRSRKVCTGSFVYDATGEKAAVRAFSWADPGHVYPAQITNGGDRAGVRGTQGALAALVDLSIGLILIIAVGVALELRAFRLANAAVIGAVGLVGIAVGTVAQSV</sequence>
<keyword evidence="1" id="KW-0812">Transmembrane</keyword>
<dbReference type="Proteomes" id="UP001552427">
    <property type="component" value="Unassembled WGS sequence"/>
</dbReference>
<evidence type="ECO:0000256" key="1">
    <source>
        <dbReference type="SAM" id="Phobius"/>
    </source>
</evidence>
<dbReference type="EMBL" id="JBFARM010000022">
    <property type="protein sequence ID" value="MEV4293023.1"/>
    <property type="molecule type" value="Genomic_DNA"/>
</dbReference>
<feature type="transmembrane region" description="Helical" evidence="1">
    <location>
        <begin position="107"/>
        <end position="128"/>
    </location>
</feature>
<feature type="signal peptide" evidence="2">
    <location>
        <begin position="1"/>
        <end position="21"/>
    </location>
</feature>
<protein>
    <recommendedName>
        <fullName evidence="5">DUF3592 domain-containing protein</fullName>
    </recommendedName>
</protein>
<gene>
    <name evidence="3" type="ORF">AB0K40_46590</name>
</gene>
<name>A0ABV3HKE3_9ACTN</name>
<keyword evidence="2" id="KW-0732">Signal</keyword>
<organism evidence="3 4">
    <name type="scientific">Nonomuraea bangladeshensis</name>
    <dbReference type="NCBI Taxonomy" id="404385"/>
    <lineage>
        <taxon>Bacteria</taxon>
        <taxon>Bacillati</taxon>
        <taxon>Actinomycetota</taxon>
        <taxon>Actinomycetes</taxon>
        <taxon>Streptosporangiales</taxon>
        <taxon>Streptosporangiaceae</taxon>
        <taxon>Nonomuraea</taxon>
    </lineage>
</organism>
<evidence type="ECO:0008006" key="5">
    <source>
        <dbReference type="Google" id="ProtNLM"/>
    </source>
</evidence>
<reference evidence="3 4" key="1">
    <citation type="submission" date="2024-06" db="EMBL/GenBank/DDBJ databases">
        <title>The Natural Products Discovery Center: Release of the First 8490 Sequenced Strains for Exploring Actinobacteria Biosynthetic Diversity.</title>
        <authorList>
            <person name="Kalkreuter E."/>
            <person name="Kautsar S.A."/>
            <person name="Yang D."/>
            <person name="Bader C.D."/>
            <person name="Teijaro C.N."/>
            <person name="Fluegel L."/>
            <person name="Davis C.M."/>
            <person name="Simpson J.R."/>
            <person name="Lauterbach L."/>
            <person name="Steele A.D."/>
            <person name="Gui C."/>
            <person name="Meng S."/>
            <person name="Li G."/>
            <person name="Viehrig K."/>
            <person name="Ye F."/>
            <person name="Su P."/>
            <person name="Kiefer A.F."/>
            <person name="Nichols A."/>
            <person name="Cepeda A.J."/>
            <person name="Yan W."/>
            <person name="Fan B."/>
            <person name="Jiang Y."/>
            <person name="Adhikari A."/>
            <person name="Zheng C.-J."/>
            <person name="Schuster L."/>
            <person name="Cowan T.M."/>
            <person name="Smanski M.J."/>
            <person name="Chevrette M.G."/>
            <person name="De Carvalho L.P.S."/>
            <person name="Shen B."/>
        </authorList>
    </citation>
    <scope>NUCLEOTIDE SEQUENCE [LARGE SCALE GENOMIC DNA]</scope>
    <source>
        <strain evidence="3 4">NPDC049574</strain>
    </source>
</reference>
<evidence type="ECO:0000313" key="4">
    <source>
        <dbReference type="Proteomes" id="UP001552427"/>
    </source>
</evidence>
<keyword evidence="1" id="KW-1133">Transmembrane helix</keyword>
<keyword evidence="4" id="KW-1185">Reference proteome</keyword>
<comment type="caution">
    <text evidence="3">The sequence shown here is derived from an EMBL/GenBank/DDBJ whole genome shotgun (WGS) entry which is preliminary data.</text>
</comment>
<proteinExistence type="predicted"/>
<dbReference type="RefSeq" id="WP_364464034.1">
    <property type="nucleotide sequence ID" value="NZ_JBFARM010000022.1"/>
</dbReference>
<feature type="transmembrane region" description="Helical" evidence="1">
    <location>
        <begin position="135"/>
        <end position="155"/>
    </location>
</feature>
<keyword evidence="1" id="KW-0472">Membrane</keyword>
<evidence type="ECO:0000313" key="3">
    <source>
        <dbReference type="EMBL" id="MEV4293023.1"/>
    </source>
</evidence>